<evidence type="ECO:0000259" key="1">
    <source>
        <dbReference type="Pfam" id="PF13840"/>
    </source>
</evidence>
<dbReference type="Pfam" id="PF21631">
    <property type="entry name" value="A9CJY8-like_N"/>
    <property type="match status" value="1"/>
</dbReference>
<dbReference type="PANTHER" id="PTHR31131:SF6">
    <property type="entry name" value="CASTOR ACT DOMAIN-CONTAINING PROTEIN"/>
    <property type="match status" value="1"/>
</dbReference>
<evidence type="ECO:0000313" key="3">
    <source>
        <dbReference type="EMBL" id="PIS17200.1"/>
    </source>
</evidence>
<dbReference type="InterPro" id="IPR016540">
    <property type="entry name" value="UCP008459"/>
</dbReference>
<protein>
    <submittedName>
        <fullName evidence="3">ACT domain-containing protein</fullName>
    </submittedName>
</protein>
<evidence type="ECO:0000313" key="4">
    <source>
        <dbReference type="Proteomes" id="UP000229675"/>
    </source>
</evidence>
<dbReference type="InterPro" id="IPR051719">
    <property type="entry name" value="CASTOR_mTORC1"/>
</dbReference>
<gene>
    <name evidence="3" type="ORF">COT59_01840</name>
</gene>
<dbReference type="PIRSF" id="PIRSF008459">
    <property type="entry name" value="UCP008459"/>
    <property type="match status" value="1"/>
</dbReference>
<dbReference type="Gene3D" id="3.30.2130.10">
    <property type="entry name" value="VC0802-like"/>
    <property type="match status" value="1"/>
</dbReference>
<feature type="domain" description="CASTOR ACT" evidence="1">
    <location>
        <begin position="61"/>
        <end position="121"/>
    </location>
</feature>
<accession>A0A2H0WX00</accession>
<dbReference type="InterPro" id="IPR027795">
    <property type="entry name" value="CASTOR_ACT_dom"/>
</dbReference>
<proteinExistence type="predicted"/>
<evidence type="ECO:0000259" key="2">
    <source>
        <dbReference type="Pfam" id="PF21631"/>
    </source>
</evidence>
<dbReference type="Proteomes" id="UP000229675">
    <property type="component" value="Unassembled WGS sequence"/>
</dbReference>
<dbReference type="PANTHER" id="PTHR31131">
    <property type="entry name" value="CHROMOSOME 1, WHOLE GENOME SHOTGUN SEQUENCE"/>
    <property type="match status" value="1"/>
</dbReference>
<sequence length="128" mass="14068">MTIPKLTLSILPEVLGICRFDEKSPIPDWAKDISFCSITRTADELSVVCPQDEIPAGVLAEKNRRAFKVEGPLGFSLTGIVSSLSKPLAEAGISIFYISTYETDYLLVEEKNLAKAVEVLSAFCEIRK</sequence>
<dbReference type="SUPFAM" id="SSF55021">
    <property type="entry name" value="ACT-like"/>
    <property type="match status" value="2"/>
</dbReference>
<dbReference type="InterPro" id="IPR049447">
    <property type="entry name" value="A9CJY8-like_N"/>
</dbReference>
<dbReference type="Pfam" id="PF13840">
    <property type="entry name" value="ACT_7"/>
    <property type="match status" value="1"/>
</dbReference>
<feature type="domain" description="A9CJY8-like N-terminal" evidence="2">
    <location>
        <begin position="16"/>
        <end position="56"/>
    </location>
</feature>
<name>A0A2H0WX00_9BACT</name>
<reference evidence="4" key="1">
    <citation type="submission" date="2017-09" db="EMBL/GenBank/DDBJ databases">
        <title>Depth-based differentiation of microbial function through sediment-hosted aquifers and enrichment of novel symbionts in the deep terrestrial subsurface.</title>
        <authorList>
            <person name="Probst A.J."/>
            <person name="Ladd B."/>
            <person name="Jarett J.K."/>
            <person name="Geller-Mcgrath D.E."/>
            <person name="Sieber C.M.K."/>
            <person name="Emerson J.B."/>
            <person name="Anantharaman K."/>
            <person name="Thomas B.C."/>
            <person name="Malmstrom R."/>
            <person name="Stieglmeier M."/>
            <person name="Klingl A."/>
            <person name="Woyke T."/>
            <person name="Ryan C.M."/>
            <person name="Banfield J.F."/>
        </authorList>
    </citation>
    <scope>NUCLEOTIDE SEQUENCE [LARGE SCALE GENOMIC DNA]</scope>
</reference>
<dbReference type="AlphaFoldDB" id="A0A2H0WX00"/>
<dbReference type="EMBL" id="PEZD01000041">
    <property type="protein sequence ID" value="PIS17200.1"/>
    <property type="molecule type" value="Genomic_DNA"/>
</dbReference>
<dbReference type="InterPro" id="IPR045865">
    <property type="entry name" value="ACT-like_dom_sf"/>
</dbReference>
<comment type="caution">
    <text evidence="3">The sequence shown here is derived from an EMBL/GenBank/DDBJ whole genome shotgun (WGS) entry which is preliminary data.</text>
</comment>
<organism evidence="3 4">
    <name type="scientific">Candidatus Nealsonbacteria bacterium CG09_land_8_20_14_0_10_42_14</name>
    <dbReference type="NCBI Taxonomy" id="1974707"/>
    <lineage>
        <taxon>Bacteria</taxon>
        <taxon>Candidatus Nealsoniibacteriota</taxon>
    </lineage>
</organism>